<evidence type="ECO:0000313" key="4">
    <source>
        <dbReference type="Proteomes" id="UP000015354"/>
    </source>
</evidence>
<evidence type="ECO:0000256" key="1">
    <source>
        <dbReference type="SAM" id="Coils"/>
    </source>
</evidence>
<organism evidence="3 4">
    <name type="scientific">Strigomonas culicis</name>
    <dbReference type="NCBI Taxonomy" id="28005"/>
    <lineage>
        <taxon>Eukaryota</taxon>
        <taxon>Discoba</taxon>
        <taxon>Euglenozoa</taxon>
        <taxon>Kinetoplastea</taxon>
        <taxon>Metakinetoplastina</taxon>
        <taxon>Trypanosomatida</taxon>
        <taxon>Trypanosomatidae</taxon>
        <taxon>Strigomonadinae</taxon>
        <taxon>Strigomonas</taxon>
    </lineage>
</organism>
<dbReference type="Proteomes" id="UP000015354">
    <property type="component" value="Unassembled WGS sequence"/>
</dbReference>
<gene>
    <name evidence="3" type="ORF">STCU_05299</name>
</gene>
<dbReference type="OrthoDB" id="272695at2759"/>
<keyword evidence="1" id="KW-0175">Coiled coil</keyword>
<evidence type="ECO:0000313" key="3">
    <source>
        <dbReference type="EMBL" id="EPY28104.1"/>
    </source>
</evidence>
<comment type="caution">
    <text evidence="3">The sequence shown here is derived from an EMBL/GenBank/DDBJ whole genome shotgun (WGS) entry which is preliminary data.</text>
</comment>
<evidence type="ECO:0000256" key="2">
    <source>
        <dbReference type="SAM" id="MobiDB-lite"/>
    </source>
</evidence>
<proteinExistence type="predicted"/>
<keyword evidence="4" id="KW-1185">Reference proteome</keyword>
<sequence length="402" mass="44051">MSSYKYSTLRSTTPPLYYKRPEGTAPAYYTVPTRDTFQIGAANTAAAPAAQRDSVAAPPTPRASYAMPSVANPFLTTPSGAKGPLAASAPPPVWEPQNPASYLQERGAARWSHQRREEPNVVASLEAEAASLAAEEAALKAQLAEAQSERRRQEEEQLYLSHGWSSLLEREEQYYTEPVVDLSQDIAAREHRCAELHSQLQQAELHLSDLEQQVQYYDPLMKERESMEKEIDRVRSSFEGLERRRQQCIGRAERYFDVETKRAVEGNRAVHKLDAQLKKMTQTGPLAQLQSQESSQAPSRSASRCVSFANMKSIVLDAASDASASMEPPRDPPQGLTSSSSNNTYGGVAAPGAYAPRHDTGDASVCIGLDEEDIGGTSIAFSLNNSNADAAKRRRMEVLAAM</sequence>
<feature type="region of interest" description="Disordered" evidence="2">
    <location>
        <begin position="320"/>
        <end position="354"/>
    </location>
</feature>
<reference evidence="3 4" key="1">
    <citation type="journal article" date="2013" name="PLoS ONE">
        <title>Predicting the Proteins of Angomonas deanei, Strigomonas culicis and Their Respective Endosymbionts Reveals New Aspects of the Trypanosomatidae Family.</title>
        <authorList>
            <person name="Motta M.C."/>
            <person name="Martins A.C."/>
            <person name="de Souza S.S."/>
            <person name="Catta-Preta C.M."/>
            <person name="Silva R."/>
            <person name="Klein C.C."/>
            <person name="de Almeida L.G."/>
            <person name="de Lima Cunha O."/>
            <person name="Ciapina L.P."/>
            <person name="Brocchi M."/>
            <person name="Colabardini A.C."/>
            <person name="de Araujo Lima B."/>
            <person name="Machado C.R."/>
            <person name="de Almeida Soares C.M."/>
            <person name="Probst C.M."/>
            <person name="de Menezes C.B."/>
            <person name="Thompson C.E."/>
            <person name="Bartholomeu D.C."/>
            <person name="Gradia D.F."/>
            <person name="Pavoni D.P."/>
            <person name="Grisard E.C."/>
            <person name="Fantinatti-Garboggini F."/>
            <person name="Marchini F.K."/>
            <person name="Rodrigues-Luiz G.F."/>
            <person name="Wagner G."/>
            <person name="Goldman G.H."/>
            <person name="Fietto J.L."/>
            <person name="Elias M.C."/>
            <person name="Goldman M.H."/>
            <person name="Sagot M.F."/>
            <person name="Pereira M."/>
            <person name="Stoco P.H."/>
            <person name="de Mendonca-Neto R.P."/>
            <person name="Teixeira S.M."/>
            <person name="Maciel T.E."/>
            <person name="de Oliveira Mendes T.A."/>
            <person name="Urmenyi T.P."/>
            <person name="de Souza W."/>
            <person name="Schenkman S."/>
            <person name="de Vasconcelos A.T."/>
        </authorList>
    </citation>
    <scope>NUCLEOTIDE SEQUENCE [LARGE SCALE GENOMIC DNA]</scope>
</reference>
<feature type="compositionally biased region" description="Polar residues" evidence="2">
    <location>
        <begin position="335"/>
        <end position="344"/>
    </location>
</feature>
<feature type="coiled-coil region" evidence="1">
    <location>
        <begin position="122"/>
        <end position="156"/>
    </location>
</feature>
<feature type="coiled-coil region" evidence="1">
    <location>
        <begin position="193"/>
        <end position="244"/>
    </location>
</feature>
<dbReference type="EMBL" id="ATMH01005299">
    <property type="protein sequence ID" value="EPY28104.1"/>
    <property type="molecule type" value="Genomic_DNA"/>
</dbReference>
<accession>S9UHC4</accession>
<protein>
    <submittedName>
        <fullName evidence="3">Uncharacterized protein</fullName>
    </submittedName>
</protein>
<feature type="compositionally biased region" description="Low complexity" evidence="2">
    <location>
        <begin position="345"/>
        <end position="354"/>
    </location>
</feature>
<dbReference type="AlphaFoldDB" id="S9UHC4"/>
<name>S9UHC4_9TRYP</name>